<dbReference type="EMBL" id="BPRE01000013">
    <property type="protein sequence ID" value="GJE77188.1"/>
    <property type="molecule type" value="Genomic_DNA"/>
</dbReference>
<dbReference type="RefSeq" id="WP_137827699.1">
    <property type="nucleotide sequence ID" value="NZ_BPRE01000013.1"/>
</dbReference>
<dbReference type="Proteomes" id="UP001055093">
    <property type="component" value="Unassembled WGS sequence"/>
</dbReference>
<comment type="caution">
    <text evidence="1">The sequence shown here is derived from an EMBL/GenBank/DDBJ whole genome shotgun (WGS) entry which is preliminary data.</text>
</comment>
<reference evidence="1" key="2">
    <citation type="submission" date="2021-08" db="EMBL/GenBank/DDBJ databases">
        <authorList>
            <person name="Tani A."/>
            <person name="Ola A."/>
            <person name="Ogura Y."/>
            <person name="Katsura K."/>
            <person name="Hayashi T."/>
        </authorList>
    </citation>
    <scope>NUCLEOTIDE SEQUENCE</scope>
    <source>
        <strain evidence="1">DSM 14458</strain>
    </source>
</reference>
<organism evidence="1 2">
    <name type="scientific">Methylorubrum suomiense</name>
    <dbReference type="NCBI Taxonomy" id="144191"/>
    <lineage>
        <taxon>Bacteria</taxon>
        <taxon>Pseudomonadati</taxon>
        <taxon>Pseudomonadota</taxon>
        <taxon>Alphaproteobacteria</taxon>
        <taxon>Hyphomicrobiales</taxon>
        <taxon>Methylobacteriaceae</taxon>
        <taxon>Methylorubrum</taxon>
    </lineage>
</organism>
<evidence type="ECO:0000313" key="2">
    <source>
        <dbReference type="Proteomes" id="UP001055093"/>
    </source>
</evidence>
<gene>
    <name evidence="1" type="ORF">BGCPKDLD_3791</name>
</gene>
<accession>A0ABQ4UYJ9</accession>
<sequence length="80" mass="8665">MSNDTDTNSTETHHVTFLGRGLALRSSDRLTLLICPLCSQRNGARIAALGTCVWCGYEPSPRDEEPVTMAHTCGEATTII</sequence>
<keyword evidence="2" id="KW-1185">Reference proteome</keyword>
<protein>
    <submittedName>
        <fullName evidence="1">Uncharacterized protein</fullName>
    </submittedName>
</protein>
<evidence type="ECO:0000313" key="1">
    <source>
        <dbReference type="EMBL" id="GJE77188.1"/>
    </source>
</evidence>
<name>A0ABQ4UYJ9_9HYPH</name>
<proteinExistence type="predicted"/>
<reference evidence="1" key="1">
    <citation type="journal article" date="2021" name="Front. Microbiol.">
        <title>Comprehensive Comparative Genomics and Phenotyping of Methylobacterium Species.</title>
        <authorList>
            <person name="Alessa O."/>
            <person name="Ogura Y."/>
            <person name="Fujitani Y."/>
            <person name="Takami H."/>
            <person name="Hayashi T."/>
            <person name="Sahin N."/>
            <person name="Tani A."/>
        </authorList>
    </citation>
    <scope>NUCLEOTIDE SEQUENCE</scope>
    <source>
        <strain evidence="1">DSM 14458</strain>
    </source>
</reference>